<comment type="caution">
    <text evidence="1">The sequence shown here is derived from an EMBL/GenBank/DDBJ whole genome shotgun (WGS) entry which is preliminary data.</text>
</comment>
<organism evidence="1 2">
    <name type="scientific">Vibrio vulnificus</name>
    <dbReference type="NCBI Taxonomy" id="672"/>
    <lineage>
        <taxon>Bacteria</taxon>
        <taxon>Pseudomonadati</taxon>
        <taxon>Pseudomonadota</taxon>
        <taxon>Gammaproteobacteria</taxon>
        <taxon>Vibrionales</taxon>
        <taxon>Vibrionaceae</taxon>
        <taxon>Vibrio</taxon>
    </lineage>
</organism>
<evidence type="ECO:0000313" key="1">
    <source>
        <dbReference type="EMBL" id="POB46946.1"/>
    </source>
</evidence>
<dbReference type="EMBL" id="PDGH01000101">
    <property type="protein sequence ID" value="POB46946.1"/>
    <property type="molecule type" value="Genomic_DNA"/>
</dbReference>
<gene>
    <name evidence="1" type="ORF">CRN52_12780</name>
</gene>
<proteinExistence type="predicted"/>
<dbReference type="AlphaFoldDB" id="A0A2S3R1G0"/>
<evidence type="ECO:0000313" key="2">
    <source>
        <dbReference type="Proteomes" id="UP000237466"/>
    </source>
</evidence>
<dbReference type="RefSeq" id="WP_043011393.1">
    <property type="nucleotide sequence ID" value="NZ_PDGH01000101.1"/>
</dbReference>
<protein>
    <submittedName>
        <fullName evidence="1">Uncharacterized protein</fullName>
    </submittedName>
</protein>
<sequence length="252" mass="29082">MDEPNPYAEAIDPDTVEIRIQGQCFQLNRVEAGIYAAHIANAERNCRMMIDKGYVPEAICVNSPPKDPLKLARDWEKLVLKERDGEGKRFWVGALYLLANEKEKALIYCNDFIERCKKNDQSFSEPAFLLSYLLAVFDPYKGIESGSLVESILFNLYISNPYIIDIVLAHDVEPLDGRVHFTNVTSFGWADSFPMWFTELVTDTQQHELREYVKCTTYNSFVQTHNTLNKACVNDRDKALKELMAFEKRYKI</sequence>
<name>A0A2S3R1G0_VIBVL</name>
<accession>A0A2S3R1G0</accession>
<reference evidence="1 2" key="1">
    <citation type="journal article" date="2018" name="Front. Microbiol.">
        <title>Phylogeny of Vibrio vulnificus from the Analysis of the Core-Genome: Implications for Intra-Species Taxonomy.</title>
        <authorList>
            <person name="Roig F.J."/>
            <person name="Gonzalez-Candelas F."/>
            <person name="Sanjuan E."/>
            <person name="Fouz B."/>
            <person name="Feil E.J."/>
            <person name="Llorens C."/>
            <person name="Baker-Austin C."/>
            <person name="Oliver J.D."/>
            <person name="Danin-Poleg Y."/>
            <person name="Gibas C.J."/>
            <person name="Kashi Y."/>
            <person name="Gulig P.A."/>
            <person name="Morrison S.S."/>
            <person name="Amaro C."/>
        </authorList>
    </citation>
    <scope>NUCLEOTIDE SEQUENCE [LARGE SCALE GENOMIC DNA]</scope>
    <source>
        <strain evidence="1 2">CECT4608</strain>
    </source>
</reference>
<dbReference type="Proteomes" id="UP000237466">
    <property type="component" value="Unassembled WGS sequence"/>
</dbReference>